<dbReference type="InterPro" id="IPR029070">
    <property type="entry name" value="Chitinase_insertion_sf"/>
</dbReference>
<dbReference type="InterPro" id="IPR001223">
    <property type="entry name" value="Glyco_hydro18_cat"/>
</dbReference>
<dbReference type="PROSITE" id="PS51910">
    <property type="entry name" value="GH18_2"/>
    <property type="match status" value="1"/>
</dbReference>
<name>A0ABN8VEA3_STRGL</name>
<dbReference type="Gene3D" id="3.20.20.80">
    <property type="entry name" value="Glycosidases"/>
    <property type="match status" value="1"/>
</dbReference>
<comment type="caution">
    <text evidence="3">The sequence shown here is derived from an EMBL/GenBank/DDBJ whole genome shotgun (WGS) entry which is preliminary data.</text>
</comment>
<reference evidence="3" key="1">
    <citation type="submission" date="2022-03" db="EMBL/GenBank/DDBJ databases">
        <authorList>
            <person name="Leyn A S."/>
        </authorList>
    </citation>
    <scope>NUCLEOTIDE SEQUENCE</scope>
    <source>
        <strain evidence="3">Streptomyces globisporus 4-3</strain>
    </source>
</reference>
<gene>
    <name evidence="3" type="ORF">SGL43_06476</name>
</gene>
<dbReference type="EMBL" id="CAKXYP010000024">
    <property type="protein sequence ID" value="CAH9419421.1"/>
    <property type="molecule type" value="Genomic_DNA"/>
</dbReference>
<feature type="region of interest" description="Disordered" evidence="1">
    <location>
        <begin position="1"/>
        <end position="38"/>
    </location>
</feature>
<keyword evidence="3" id="KW-0326">Glycosidase</keyword>
<keyword evidence="4" id="KW-1185">Reference proteome</keyword>
<accession>A0ABN8VEA3</accession>
<dbReference type="SUPFAM" id="SSF51445">
    <property type="entry name" value="(Trans)glycosidases"/>
    <property type="match status" value="1"/>
</dbReference>
<evidence type="ECO:0000313" key="4">
    <source>
        <dbReference type="Proteomes" id="UP001154015"/>
    </source>
</evidence>
<dbReference type="Pfam" id="PF00704">
    <property type="entry name" value="Glyco_hydro_18"/>
    <property type="match status" value="1"/>
</dbReference>
<keyword evidence="3" id="KW-0378">Hydrolase</keyword>
<dbReference type="Gene3D" id="3.10.50.10">
    <property type="match status" value="1"/>
</dbReference>
<dbReference type="GO" id="GO:0008843">
    <property type="term" value="F:endochitinase activity"/>
    <property type="evidence" value="ECO:0007669"/>
    <property type="project" value="UniProtKB-EC"/>
</dbReference>
<organism evidence="3 4">
    <name type="scientific">Streptomyces globisporus</name>
    <dbReference type="NCBI Taxonomy" id="1908"/>
    <lineage>
        <taxon>Bacteria</taxon>
        <taxon>Bacillati</taxon>
        <taxon>Actinomycetota</taxon>
        <taxon>Actinomycetes</taxon>
        <taxon>Kitasatosporales</taxon>
        <taxon>Streptomycetaceae</taxon>
        <taxon>Streptomyces</taxon>
    </lineage>
</organism>
<feature type="domain" description="GH18" evidence="2">
    <location>
        <begin position="1"/>
        <end position="104"/>
    </location>
</feature>
<proteinExistence type="predicted"/>
<feature type="compositionally biased region" description="Basic and acidic residues" evidence="1">
    <location>
        <begin position="25"/>
        <end position="35"/>
    </location>
</feature>
<sequence>MRGQRPQRRPAFQQADGQGCGAEAAHGERGGDREGFNSADAIAKPKAKGVPASKLLLGIGFYGRGWTGVTQSAPGGTAKGTVGGTAYAHCGNDWWSYDTPATVG</sequence>
<dbReference type="Proteomes" id="UP001154015">
    <property type="component" value="Unassembled WGS sequence"/>
</dbReference>
<protein>
    <submittedName>
        <fullName evidence="3">Chitinase (EC)</fullName>
        <ecNumber evidence="3">3.2.1.14</ecNumber>
    </submittedName>
</protein>
<dbReference type="InterPro" id="IPR017853">
    <property type="entry name" value="GH"/>
</dbReference>
<feature type="non-terminal residue" evidence="3">
    <location>
        <position position="104"/>
    </location>
</feature>
<evidence type="ECO:0000256" key="1">
    <source>
        <dbReference type="SAM" id="MobiDB-lite"/>
    </source>
</evidence>
<dbReference type="EC" id="3.2.1.14" evidence="3"/>
<evidence type="ECO:0000313" key="3">
    <source>
        <dbReference type="EMBL" id="CAH9419421.1"/>
    </source>
</evidence>
<evidence type="ECO:0000259" key="2">
    <source>
        <dbReference type="PROSITE" id="PS51910"/>
    </source>
</evidence>